<proteinExistence type="predicted"/>
<protein>
    <recommendedName>
        <fullName evidence="1">EB domain-containing protein</fullName>
    </recommendedName>
</protein>
<gene>
    <name evidence="2" type="ORF">GWI33_009492</name>
</gene>
<feature type="non-terminal residue" evidence="2">
    <location>
        <position position="171"/>
    </location>
</feature>
<dbReference type="Pfam" id="PF01683">
    <property type="entry name" value="EB"/>
    <property type="match status" value="1"/>
</dbReference>
<dbReference type="Proteomes" id="UP000625711">
    <property type="component" value="Unassembled WGS sequence"/>
</dbReference>
<comment type="caution">
    <text evidence="2">The sequence shown here is derived from an EMBL/GenBank/DDBJ whole genome shotgun (WGS) entry which is preliminary data.</text>
</comment>
<dbReference type="OrthoDB" id="5912242at2759"/>
<dbReference type="InterPro" id="IPR006149">
    <property type="entry name" value="EB_dom"/>
</dbReference>
<sequence length="171" mass="19787">CSKAFPYIISVTYQRCNLDRDCREFSFCYGNDNANNKTGYCKCKSGYELLLRNRTFYACRKLANYNEECEYDIQCSEDLGSLAKCNNGLCGCGEGSVRYSYDGICYNSVPLNRSSPRKALSGKFQENFLYFELENSNPLFLETTRWLLLYLMFLWRIFQEATVFADVPPCS</sequence>
<dbReference type="AlphaFoldDB" id="A0A834I9N3"/>
<name>A0A834I9N3_RHYFE</name>
<keyword evidence="3" id="KW-1185">Reference proteome</keyword>
<evidence type="ECO:0000313" key="2">
    <source>
        <dbReference type="EMBL" id="KAF7277055.1"/>
    </source>
</evidence>
<accession>A0A834I9N3</accession>
<evidence type="ECO:0000259" key="1">
    <source>
        <dbReference type="Pfam" id="PF01683"/>
    </source>
</evidence>
<reference evidence="2" key="1">
    <citation type="submission" date="2020-08" db="EMBL/GenBank/DDBJ databases">
        <title>Genome sequencing and assembly of the red palm weevil Rhynchophorus ferrugineus.</title>
        <authorList>
            <person name="Dias G.B."/>
            <person name="Bergman C.M."/>
            <person name="Manee M."/>
        </authorList>
    </citation>
    <scope>NUCLEOTIDE SEQUENCE</scope>
    <source>
        <strain evidence="2">AA-2017</strain>
        <tissue evidence="2">Whole larva</tissue>
    </source>
</reference>
<feature type="domain" description="EB" evidence="1">
    <location>
        <begin position="58"/>
        <end position="105"/>
    </location>
</feature>
<evidence type="ECO:0000313" key="3">
    <source>
        <dbReference type="Proteomes" id="UP000625711"/>
    </source>
</evidence>
<dbReference type="EMBL" id="JAACXV010004396">
    <property type="protein sequence ID" value="KAF7277055.1"/>
    <property type="molecule type" value="Genomic_DNA"/>
</dbReference>
<organism evidence="2 3">
    <name type="scientific">Rhynchophorus ferrugineus</name>
    <name type="common">Red palm weevil</name>
    <name type="synonym">Curculio ferrugineus</name>
    <dbReference type="NCBI Taxonomy" id="354439"/>
    <lineage>
        <taxon>Eukaryota</taxon>
        <taxon>Metazoa</taxon>
        <taxon>Ecdysozoa</taxon>
        <taxon>Arthropoda</taxon>
        <taxon>Hexapoda</taxon>
        <taxon>Insecta</taxon>
        <taxon>Pterygota</taxon>
        <taxon>Neoptera</taxon>
        <taxon>Endopterygota</taxon>
        <taxon>Coleoptera</taxon>
        <taxon>Polyphaga</taxon>
        <taxon>Cucujiformia</taxon>
        <taxon>Curculionidae</taxon>
        <taxon>Dryophthorinae</taxon>
        <taxon>Rhynchophorus</taxon>
    </lineage>
</organism>